<feature type="transmembrane region" description="Helical" evidence="2">
    <location>
        <begin position="90"/>
        <end position="112"/>
    </location>
</feature>
<feature type="compositionally biased region" description="Basic and acidic residues" evidence="1">
    <location>
        <begin position="61"/>
        <end position="74"/>
    </location>
</feature>
<evidence type="ECO:0000256" key="2">
    <source>
        <dbReference type="SAM" id="Phobius"/>
    </source>
</evidence>
<feature type="region of interest" description="Disordered" evidence="1">
    <location>
        <begin position="34"/>
        <end position="74"/>
    </location>
</feature>
<dbReference type="Pfam" id="PF07705">
    <property type="entry name" value="CARDB"/>
    <property type="match status" value="1"/>
</dbReference>
<sequence length="229" mass="25601">MKVQCSKCGEEYHLRPDENPSDFQCKCGGELIKTNGPPYNPESPEDEGETDPEASNNTYDDLEKKPLEASNDDREKKKSKSIFDDWKKQYMIVIAVVFLVFIIIAVDSAFFFGDLVVTNVTAPSTALKGQEIIIPHTITNNGILPTGDCNVTFQFTPEQNSKNIIFLGKLRISDLASGASVTQDTKFTVPQNITPGRYYIRVVVDSNKEIYEANENNNEIYSSTQVNII</sequence>
<feature type="domain" description="CARDB" evidence="3">
    <location>
        <begin position="114"/>
        <end position="220"/>
    </location>
</feature>
<keyword evidence="2" id="KW-1133">Transmembrane helix</keyword>
<evidence type="ECO:0000313" key="4">
    <source>
        <dbReference type="EMBL" id="AUB55820.1"/>
    </source>
</evidence>
<dbReference type="InterPro" id="IPR013783">
    <property type="entry name" value="Ig-like_fold"/>
</dbReference>
<reference evidence="4 5" key="1">
    <citation type="submission" date="2016-10" db="EMBL/GenBank/DDBJ databases">
        <title>Comparative genomics between deep and shallow subseafloor isolates.</title>
        <authorList>
            <person name="Ishii S."/>
            <person name="Miller J.R."/>
            <person name="Sutton G."/>
            <person name="Suzuki S."/>
            <person name="Methe B."/>
            <person name="Inagaki F."/>
            <person name="Imachi H."/>
        </authorList>
    </citation>
    <scope>NUCLEOTIDE SEQUENCE [LARGE SCALE GENOMIC DNA]</scope>
    <source>
        <strain evidence="4 5">MO-MB1</strain>
    </source>
</reference>
<dbReference type="OrthoDB" id="71339at2157"/>
<keyword evidence="2" id="KW-0812">Transmembrane</keyword>
<gene>
    <name evidence="4" type="ORF">BK007_07280</name>
</gene>
<evidence type="ECO:0000313" key="5">
    <source>
        <dbReference type="Proteomes" id="UP000232806"/>
    </source>
</evidence>
<dbReference type="EMBL" id="CP017766">
    <property type="protein sequence ID" value="AUB55820.1"/>
    <property type="molecule type" value="Genomic_DNA"/>
</dbReference>
<organism evidence="4 5">
    <name type="scientific">Methanobacterium subterraneum</name>
    <dbReference type="NCBI Taxonomy" id="59277"/>
    <lineage>
        <taxon>Archaea</taxon>
        <taxon>Methanobacteriati</taxon>
        <taxon>Methanobacteriota</taxon>
        <taxon>Methanomada group</taxon>
        <taxon>Methanobacteria</taxon>
        <taxon>Methanobacteriales</taxon>
        <taxon>Methanobacteriaceae</taxon>
        <taxon>Methanobacterium</taxon>
    </lineage>
</organism>
<dbReference type="Gene3D" id="2.60.40.10">
    <property type="entry name" value="Immunoglobulins"/>
    <property type="match status" value="1"/>
</dbReference>
<keyword evidence="2" id="KW-0472">Membrane</keyword>
<name>A0A2H4VCN1_9EURY</name>
<evidence type="ECO:0000259" key="3">
    <source>
        <dbReference type="Pfam" id="PF07705"/>
    </source>
</evidence>
<proteinExistence type="predicted"/>
<evidence type="ECO:0000256" key="1">
    <source>
        <dbReference type="SAM" id="MobiDB-lite"/>
    </source>
</evidence>
<feature type="compositionally biased region" description="Acidic residues" evidence="1">
    <location>
        <begin position="43"/>
        <end position="52"/>
    </location>
</feature>
<protein>
    <recommendedName>
        <fullName evidence="3">CARDB domain-containing protein</fullName>
    </recommendedName>
</protein>
<dbReference type="RefSeq" id="WP_100905799.1">
    <property type="nucleotide sequence ID" value="NZ_CP017766.1"/>
</dbReference>
<dbReference type="InterPro" id="IPR011635">
    <property type="entry name" value="CARDB"/>
</dbReference>
<dbReference type="AlphaFoldDB" id="A0A2H4VCN1"/>
<dbReference type="GeneID" id="35121386"/>
<accession>A0A2H4VCN1</accession>
<dbReference type="Proteomes" id="UP000232806">
    <property type="component" value="Chromosome"/>
</dbReference>